<proteinExistence type="predicted"/>
<feature type="transmembrane region" description="Helical" evidence="6">
    <location>
        <begin position="207"/>
        <end position="231"/>
    </location>
</feature>
<feature type="domain" description="Major facilitator superfamily (MFS) profile" evidence="7">
    <location>
        <begin position="1"/>
        <end position="391"/>
    </location>
</feature>
<gene>
    <name evidence="8" type="ORF">DBV05_g2630</name>
</gene>
<evidence type="ECO:0000256" key="3">
    <source>
        <dbReference type="ARBA" id="ARBA00022692"/>
    </source>
</evidence>
<protein>
    <submittedName>
        <fullName evidence="8">Putative transporter</fullName>
    </submittedName>
</protein>
<evidence type="ECO:0000313" key="8">
    <source>
        <dbReference type="EMBL" id="KAB2578740.1"/>
    </source>
</evidence>
<keyword evidence="5 6" id="KW-0472">Membrane</keyword>
<accession>A0A5N5DMB5</accession>
<feature type="transmembrane region" description="Helical" evidence="6">
    <location>
        <begin position="243"/>
        <end position="264"/>
    </location>
</feature>
<dbReference type="SUPFAM" id="SSF103473">
    <property type="entry name" value="MFS general substrate transporter"/>
    <property type="match status" value="1"/>
</dbReference>
<dbReference type="GO" id="GO:0022857">
    <property type="term" value="F:transmembrane transporter activity"/>
    <property type="evidence" value="ECO:0007669"/>
    <property type="project" value="InterPro"/>
</dbReference>
<dbReference type="PANTHER" id="PTHR43791">
    <property type="entry name" value="PERMEASE-RELATED"/>
    <property type="match status" value="1"/>
</dbReference>
<dbReference type="Proteomes" id="UP000325902">
    <property type="component" value="Unassembled WGS sequence"/>
</dbReference>
<feature type="transmembrane region" description="Helical" evidence="6">
    <location>
        <begin position="271"/>
        <end position="290"/>
    </location>
</feature>
<dbReference type="EMBL" id="VCHE01000010">
    <property type="protein sequence ID" value="KAB2578740.1"/>
    <property type="molecule type" value="Genomic_DNA"/>
</dbReference>
<feature type="transmembrane region" description="Helical" evidence="6">
    <location>
        <begin position="14"/>
        <end position="35"/>
    </location>
</feature>
<dbReference type="InterPro" id="IPR011701">
    <property type="entry name" value="MFS"/>
</dbReference>
<feature type="transmembrane region" description="Helical" evidence="6">
    <location>
        <begin position="369"/>
        <end position="388"/>
    </location>
</feature>
<evidence type="ECO:0000313" key="9">
    <source>
        <dbReference type="Proteomes" id="UP000325902"/>
    </source>
</evidence>
<dbReference type="InterPro" id="IPR020846">
    <property type="entry name" value="MFS_dom"/>
</dbReference>
<comment type="caution">
    <text evidence="8">The sequence shown here is derived from an EMBL/GenBank/DDBJ whole genome shotgun (WGS) entry which is preliminary data.</text>
</comment>
<evidence type="ECO:0000256" key="6">
    <source>
        <dbReference type="SAM" id="Phobius"/>
    </source>
</evidence>
<keyword evidence="3 6" id="KW-0812">Transmembrane</keyword>
<feature type="transmembrane region" description="Helical" evidence="6">
    <location>
        <begin position="47"/>
        <end position="67"/>
    </location>
</feature>
<feature type="transmembrane region" description="Helical" evidence="6">
    <location>
        <begin position="136"/>
        <end position="158"/>
    </location>
</feature>
<keyword evidence="2" id="KW-0813">Transport</keyword>
<name>A0A5N5DMB5_9PEZI</name>
<dbReference type="AlphaFoldDB" id="A0A5N5DMB5"/>
<sequence>MGIQKDLGMKGNDFSWMATAFFIGFGIAEFPQGALVQRYPVSKVLSANVFLWGVILCCSAACVNFAGILACRIALGVCEAVIGPALIMITSTWYTKDQSTPRYGLWYCGLGTGQIIGGIISFGAQHAPASLSFAGWRIMFVCVGAANIIAAILCLALLPSTASAAPFLSAAERALIARRLAADRAGTGAKVFSRRGAVSVFADAQTWLLALLALLTTTPSGVITTYSSILIKDFGYTPKQSALLNTPSGLISITATLLTTFSIVRGWQRTTAIALILLPALLGAGLMSFLPGNKPGSLAGIYLVNCTTAPLVLVYALVGANYHLAGGYTKKVTAAAVVLVSFSLGNVVGPQTFQARDAPSYLPAKVTVLAVEAAAVVVALALRALYVWRNRRADREGDGPAGCAVERRAWRKGRRGAMAGGDEMDAGFRYVL</sequence>
<dbReference type="PROSITE" id="PS50850">
    <property type="entry name" value="MFS"/>
    <property type="match status" value="1"/>
</dbReference>
<evidence type="ECO:0000256" key="2">
    <source>
        <dbReference type="ARBA" id="ARBA00022448"/>
    </source>
</evidence>
<organism evidence="8 9">
    <name type="scientific">Lasiodiplodia theobromae</name>
    <dbReference type="NCBI Taxonomy" id="45133"/>
    <lineage>
        <taxon>Eukaryota</taxon>
        <taxon>Fungi</taxon>
        <taxon>Dikarya</taxon>
        <taxon>Ascomycota</taxon>
        <taxon>Pezizomycotina</taxon>
        <taxon>Dothideomycetes</taxon>
        <taxon>Dothideomycetes incertae sedis</taxon>
        <taxon>Botryosphaeriales</taxon>
        <taxon>Botryosphaeriaceae</taxon>
        <taxon>Lasiodiplodia</taxon>
    </lineage>
</organism>
<evidence type="ECO:0000256" key="1">
    <source>
        <dbReference type="ARBA" id="ARBA00004141"/>
    </source>
</evidence>
<feature type="transmembrane region" description="Helical" evidence="6">
    <location>
        <begin position="332"/>
        <end position="349"/>
    </location>
</feature>
<feature type="transmembrane region" description="Helical" evidence="6">
    <location>
        <begin position="73"/>
        <end position="93"/>
    </location>
</feature>
<dbReference type="Pfam" id="PF07690">
    <property type="entry name" value="MFS_1"/>
    <property type="match status" value="1"/>
</dbReference>
<evidence type="ECO:0000256" key="5">
    <source>
        <dbReference type="ARBA" id="ARBA00023136"/>
    </source>
</evidence>
<evidence type="ECO:0000259" key="7">
    <source>
        <dbReference type="PROSITE" id="PS50850"/>
    </source>
</evidence>
<feature type="transmembrane region" description="Helical" evidence="6">
    <location>
        <begin position="105"/>
        <end position="124"/>
    </location>
</feature>
<evidence type="ECO:0000256" key="4">
    <source>
        <dbReference type="ARBA" id="ARBA00022989"/>
    </source>
</evidence>
<dbReference type="InterPro" id="IPR036259">
    <property type="entry name" value="MFS_trans_sf"/>
</dbReference>
<keyword evidence="9" id="KW-1185">Reference proteome</keyword>
<keyword evidence="4 6" id="KW-1133">Transmembrane helix</keyword>
<dbReference type="GO" id="GO:0016020">
    <property type="term" value="C:membrane"/>
    <property type="evidence" value="ECO:0007669"/>
    <property type="project" value="UniProtKB-SubCell"/>
</dbReference>
<feature type="transmembrane region" description="Helical" evidence="6">
    <location>
        <begin position="302"/>
        <end position="320"/>
    </location>
</feature>
<dbReference type="OrthoDB" id="6730379at2759"/>
<dbReference type="PANTHER" id="PTHR43791:SF40">
    <property type="entry name" value="THIAMINE PATHWAY TRANSPORTER THI73"/>
    <property type="match status" value="1"/>
</dbReference>
<dbReference type="Gene3D" id="1.20.1250.20">
    <property type="entry name" value="MFS general substrate transporter like domains"/>
    <property type="match status" value="1"/>
</dbReference>
<reference evidence="8 9" key="1">
    <citation type="journal article" date="2019" name="Sci. Rep.">
        <title>A multi-omics analysis of the grapevine pathogen Lasiodiplodia theobromae reveals that temperature affects the expression of virulence- and pathogenicity-related genes.</title>
        <authorList>
            <person name="Felix C."/>
            <person name="Meneses R."/>
            <person name="Goncalves M.F.M."/>
            <person name="Tilleman L."/>
            <person name="Duarte A.S."/>
            <person name="Jorrin-Novo J.V."/>
            <person name="Van de Peer Y."/>
            <person name="Deforce D."/>
            <person name="Van Nieuwerburgh F."/>
            <person name="Esteves A.C."/>
            <person name="Alves A."/>
        </authorList>
    </citation>
    <scope>NUCLEOTIDE SEQUENCE [LARGE SCALE GENOMIC DNA]</scope>
    <source>
        <strain evidence="8 9">LA-SOL3</strain>
    </source>
</reference>
<comment type="subcellular location">
    <subcellularLocation>
        <location evidence="1">Membrane</location>
        <topology evidence="1">Multi-pass membrane protein</topology>
    </subcellularLocation>
</comment>